<feature type="non-terminal residue" evidence="1">
    <location>
        <position position="234"/>
    </location>
</feature>
<sequence>LWGPIDSRPALPLPPPYPNHLTNRTVLRNTRQTSLRAWLRKTVPTYPNRLQAYNLPPKKLFRKKPKYTVTVDSGIGRAKTGVAKGESPVWTDDLVVELTAGGKLSIIISKKRLLGGFKDIGICKRAYDDVVKELSPIPASSESSLVKWPVQSLLGTEKKSQNMWLGFSLTSEKPEDERQRDPNAKTTEAVPGPAEVRVGSSHRVDGSDIPSARDLVDQVATIAGAPSSQPALRS</sequence>
<name>A0ACB8Q3W2_9AGAM</name>
<dbReference type="EMBL" id="MU274783">
    <property type="protein sequence ID" value="KAI0026339.1"/>
    <property type="molecule type" value="Genomic_DNA"/>
</dbReference>
<reference evidence="1" key="1">
    <citation type="submission" date="2021-02" db="EMBL/GenBank/DDBJ databases">
        <authorList>
            <consortium name="DOE Joint Genome Institute"/>
            <person name="Ahrendt S."/>
            <person name="Looney B.P."/>
            <person name="Miyauchi S."/>
            <person name="Morin E."/>
            <person name="Drula E."/>
            <person name="Courty P.E."/>
            <person name="Chicoki N."/>
            <person name="Fauchery L."/>
            <person name="Kohler A."/>
            <person name="Kuo A."/>
            <person name="Labutti K."/>
            <person name="Pangilinan J."/>
            <person name="Lipzen A."/>
            <person name="Riley R."/>
            <person name="Andreopoulos W."/>
            <person name="He G."/>
            <person name="Johnson J."/>
            <person name="Barry K.W."/>
            <person name="Grigoriev I.V."/>
            <person name="Nagy L."/>
            <person name="Hibbett D."/>
            <person name="Henrissat B."/>
            <person name="Matheny P.B."/>
            <person name="Labbe J."/>
            <person name="Martin F."/>
        </authorList>
    </citation>
    <scope>NUCLEOTIDE SEQUENCE</scope>
    <source>
        <strain evidence="1">EC-137</strain>
    </source>
</reference>
<protein>
    <submittedName>
        <fullName evidence="1">Uncharacterized protein</fullName>
    </submittedName>
</protein>
<proteinExistence type="predicted"/>
<evidence type="ECO:0000313" key="1">
    <source>
        <dbReference type="EMBL" id="KAI0026339.1"/>
    </source>
</evidence>
<reference evidence="1" key="2">
    <citation type="journal article" date="2022" name="New Phytol.">
        <title>Evolutionary transition to the ectomycorrhizal habit in the genomes of a hyperdiverse lineage of mushroom-forming fungi.</title>
        <authorList>
            <person name="Looney B."/>
            <person name="Miyauchi S."/>
            <person name="Morin E."/>
            <person name="Drula E."/>
            <person name="Courty P.E."/>
            <person name="Kohler A."/>
            <person name="Kuo A."/>
            <person name="LaButti K."/>
            <person name="Pangilinan J."/>
            <person name="Lipzen A."/>
            <person name="Riley R."/>
            <person name="Andreopoulos W."/>
            <person name="He G."/>
            <person name="Johnson J."/>
            <person name="Nolan M."/>
            <person name="Tritt A."/>
            <person name="Barry K.W."/>
            <person name="Grigoriev I.V."/>
            <person name="Nagy L.G."/>
            <person name="Hibbett D."/>
            <person name="Henrissat B."/>
            <person name="Matheny P.B."/>
            <person name="Labbe J."/>
            <person name="Martin F.M."/>
        </authorList>
    </citation>
    <scope>NUCLEOTIDE SEQUENCE</scope>
    <source>
        <strain evidence="1">EC-137</strain>
    </source>
</reference>
<comment type="caution">
    <text evidence="1">The sequence shown here is derived from an EMBL/GenBank/DDBJ whole genome shotgun (WGS) entry which is preliminary data.</text>
</comment>
<gene>
    <name evidence="1" type="ORF">K488DRAFT_75421</name>
</gene>
<keyword evidence="2" id="KW-1185">Reference proteome</keyword>
<organism evidence="1 2">
    <name type="scientific">Vararia minispora EC-137</name>
    <dbReference type="NCBI Taxonomy" id="1314806"/>
    <lineage>
        <taxon>Eukaryota</taxon>
        <taxon>Fungi</taxon>
        <taxon>Dikarya</taxon>
        <taxon>Basidiomycota</taxon>
        <taxon>Agaricomycotina</taxon>
        <taxon>Agaricomycetes</taxon>
        <taxon>Russulales</taxon>
        <taxon>Lachnocladiaceae</taxon>
        <taxon>Vararia</taxon>
    </lineage>
</organism>
<accession>A0ACB8Q3W2</accession>
<dbReference type="Proteomes" id="UP000814128">
    <property type="component" value="Unassembled WGS sequence"/>
</dbReference>
<evidence type="ECO:0000313" key="2">
    <source>
        <dbReference type="Proteomes" id="UP000814128"/>
    </source>
</evidence>
<feature type="non-terminal residue" evidence="1">
    <location>
        <position position="1"/>
    </location>
</feature>